<dbReference type="Proteomes" id="UP001195660">
    <property type="component" value="Unassembled WGS sequence"/>
</dbReference>
<reference evidence="1 2" key="1">
    <citation type="submission" date="2019-11" db="EMBL/GenBank/DDBJ databases">
        <title>Novel Deefgea species.</title>
        <authorList>
            <person name="Han J.-H."/>
        </authorList>
    </citation>
    <scope>NUCLEOTIDE SEQUENCE [LARGE SCALE GENOMIC DNA]</scope>
    <source>
        <strain evidence="1 2">LMG 24817</strain>
    </source>
</reference>
<dbReference type="InterPro" id="IPR006597">
    <property type="entry name" value="Sel1-like"/>
</dbReference>
<dbReference type="Gene3D" id="1.25.40.10">
    <property type="entry name" value="Tetratricopeptide repeat domain"/>
    <property type="match status" value="1"/>
</dbReference>
<sequence length="360" mass="39237">MNKTLIAILASIALFFLSGCNDKSELQEAEAAYKSKDYAGALSKFSALAEKGNIDAQVKVADIYAFAEGVPQDNKKAFSLYTSAAEKGNASAQNSLGYFYINGLGGTQNHEQAMSWFKKSAQQNNSWAKLNLAAIYGYGLGAPQNQEESMKYLQSAADDGNPKAQQILAAELLNKNRDAATQKEAFELLKKSASQGLGAAYALLADFAGDNDHLLQAFALVAFSKDDLLGKPKHHFLGNDRTHTEEFIQQILATKKQLAKEFEQFDSDKKDKINQLVKELSQADQVGKVLDREIKIAETQSPTTENNGSCIPTGNTRQCSSQCRNGDCIVTYSNGCKVRVQVQPQIDPFTSQLSFPSPSC</sequence>
<dbReference type="RefSeq" id="WP_203571645.1">
    <property type="nucleotide sequence ID" value="NZ_WOFE01000006.1"/>
</dbReference>
<keyword evidence="2" id="KW-1185">Reference proteome</keyword>
<dbReference type="Pfam" id="PF08238">
    <property type="entry name" value="Sel1"/>
    <property type="match status" value="4"/>
</dbReference>
<protein>
    <recommendedName>
        <fullName evidence="3">Sel1 repeat family protein</fullName>
    </recommendedName>
</protein>
<dbReference type="SUPFAM" id="SSF81901">
    <property type="entry name" value="HCP-like"/>
    <property type="match status" value="1"/>
</dbReference>
<organism evidence="1 2">
    <name type="scientific">Deefgea chitinilytica</name>
    <dbReference type="NCBI Taxonomy" id="570276"/>
    <lineage>
        <taxon>Bacteria</taxon>
        <taxon>Pseudomonadati</taxon>
        <taxon>Pseudomonadota</taxon>
        <taxon>Betaproteobacteria</taxon>
        <taxon>Neisseriales</taxon>
        <taxon>Chitinibacteraceae</taxon>
        <taxon>Deefgea</taxon>
    </lineage>
</organism>
<dbReference type="InterPro" id="IPR050767">
    <property type="entry name" value="Sel1_AlgK"/>
</dbReference>
<dbReference type="PANTHER" id="PTHR11102:SF160">
    <property type="entry name" value="ERAD-ASSOCIATED E3 UBIQUITIN-PROTEIN LIGASE COMPONENT HRD3"/>
    <property type="match status" value="1"/>
</dbReference>
<dbReference type="PANTHER" id="PTHR11102">
    <property type="entry name" value="SEL-1-LIKE PROTEIN"/>
    <property type="match status" value="1"/>
</dbReference>
<proteinExistence type="predicted"/>
<dbReference type="EMBL" id="WOFE01000006">
    <property type="protein sequence ID" value="MBM5572317.1"/>
    <property type="molecule type" value="Genomic_DNA"/>
</dbReference>
<dbReference type="SMART" id="SM00671">
    <property type="entry name" value="SEL1"/>
    <property type="match status" value="4"/>
</dbReference>
<dbReference type="InterPro" id="IPR011990">
    <property type="entry name" value="TPR-like_helical_dom_sf"/>
</dbReference>
<comment type="caution">
    <text evidence="1">The sequence shown here is derived from an EMBL/GenBank/DDBJ whole genome shotgun (WGS) entry which is preliminary data.</text>
</comment>
<dbReference type="PROSITE" id="PS51257">
    <property type="entry name" value="PROKAR_LIPOPROTEIN"/>
    <property type="match status" value="1"/>
</dbReference>
<name>A0ABS2CE83_9NEIS</name>
<evidence type="ECO:0000313" key="2">
    <source>
        <dbReference type="Proteomes" id="UP001195660"/>
    </source>
</evidence>
<evidence type="ECO:0008006" key="3">
    <source>
        <dbReference type="Google" id="ProtNLM"/>
    </source>
</evidence>
<gene>
    <name evidence="1" type="ORF">GM173_12130</name>
</gene>
<accession>A0ABS2CE83</accession>
<evidence type="ECO:0000313" key="1">
    <source>
        <dbReference type="EMBL" id="MBM5572317.1"/>
    </source>
</evidence>